<evidence type="ECO:0000313" key="2">
    <source>
        <dbReference type="Proteomes" id="UP000694845"/>
    </source>
</evidence>
<name>A0A8B7ZEA4_ACAPL</name>
<evidence type="ECO:0000313" key="3">
    <source>
        <dbReference type="RefSeq" id="XP_022103327.1"/>
    </source>
</evidence>
<feature type="region of interest" description="Disordered" evidence="1">
    <location>
        <begin position="105"/>
        <end position="131"/>
    </location>
</feature>
<keyword evidence="2" id="KW-1185">Reference proteome</keyword>
<protein>
    <submittedName>
        <fullName evidence="3">Uncharacterized protein LOC110986044</fullName>
    </submittedName>
</protein>
<sequence length="131" mass="14540">MKSFNTHLMSLHRYAELTTAKVKSYEHYSIKRSTSSIASSPTFALKNLSPSTPWVNLSQHTGTLSIDETKVLSLGMNFALVPQRLPIEDGPVHWVKPALCHLNTSTYSRNPPANQSSPPETQASQHQPLKT</sequence>
<dbReference type="KEGG" id="aplc:110986044"/>
<reference evidence="3" key="1">
    <citation type="submission" date="2025-08" db="UniProtKB">
        <authorList>
            <consortium name="RefSeq"/>
        </authorList>
    </citation>
    <scope>IDENTIFICATION</scope>
</reference>
<dbReference type="OrthoDB" id="6782675at2759"/>
<dbReference type="GeneID" id="110986044"/>
<dbReference type="AlphaFoldDB" id="A0A8B7ZEA4"/>
<gene>
    <name evidence="3" type="primary">LOC110986044</name>
</gene>
<proteinExistence type="predicted"/>
<evidence type="ECO:0000256" key="1">
    <source>
        <dbReference type="SAM" id="MobiDB-lite"/>
    </source>
</evidence>
<organism evidence="2 3">
    <name type="scientific">Acanthaster planci</name>
    <name type="common">Crown-of-thorns starfish</name>
    <dbReference type="NCBI Taxonomy" id="133434"/>
    <lineage>
        <taxon>Eukaryota</taxon>
        <taxon>Metazoa</taxon>
        <taxon>Echinodermata</taxon>
        <taxon>Eleutherozoa</taxon>
        <taxon>Asterozoa</taxon>
        <taxon>Asteroidea</taxon>
        <taxon>Valvatacea</taxon>
        <taxon>Valvatida</taxon>
        <taxon>Acanthasteridae</taxon>
        <taxon>Acanthaster</taxon>
    </lineage>
</organism>
<dbReference type="RefSeq" id="XP_022103327.1">
    <property type="nucleotide sequence ID" value="XM_022247635.1"/>
</dbReference>
<dbReference type="Proteomes" id="UP000694845">
    <property type="component" value="Unplaced"/>
</dbReference>
<accession>A0A8B7ZEA4</accession>